<name>A0ACD4NTA7_9HYPH</name>
<protein>
    <submittedName>
        <fullName evidence="1">DMT family transporter</fullName>
    </submittedName>
</protein>
<evidence type="ECO:0000313" key="1">
    <source>
        <dbReference type="EMBL" id="WAJ30106.1"/>
    </source>
</evidence>
<evidence type="ECO:0000313" key="2">
    <source>
        <dbReference type="Proteomes" id="UP001163223"/>
    </source>
</evidence>
<keyword evidence="2" id="KW-1185">Reference proteome</keyword>
<proteinExistence type="predicted"/>
<organism evidence="1 2">
    <name type="scientific">Antarcticirhabdus aurantiaca</name>
    <dbReference type="NCBI Taxonomy" id="2606717"/>
    <lineage>
        <taxon>Bacteria</taxon>
        <taxon>Pseudomonadati</taxon>
        <taxon>Pseudomonadota</taxon>
        <taxon>Alphaproteobacteria</taxon>
        <taxon>Hyphomicrobiales</taxon>
        <taxon>Aurantimonadaceae</taxon>
        <taxon>Antarcticirhabdus</taxon>
    </lineage>
</organism>
<sequence length="298" mass="30859">MSRLAANLLLLAAGAIWGMGFVAQTTAMEHVGPWTYTAARFLLAALALLPFALAEGRAAGAAPIARPDRLGFVAVGAAIFLGSILQQLGMLSTSVTNAGFLTGLYVVFTPFLAVLILRSRPHWIVWPAALAAFIGIVLLGGGTVAALSSGDLLVIGGALFFAVQITLVGVFVKRTGRPLTLSATQFGVCALVALACALVMEPVDPAGILAAWPEIAYGGLFSIGLAFTLQTVGQRYTTPAQAAIFLSSEALFAALFGALFMGDRIPPIGYLGCALIFVAMLAVEVVPVLRPSSRPRTA</sequence>
<dbReference type="Proteomes" id="UP001163223">
    <property type="component" value="Chromosome"/>
</dbReference>
<reference evidence="1" key="1">
    <citation type="submission" date="2022-11" db="EMBL/GenBank/DDBJ databases">
        <title>beta-Carotene-producing bacterium, Jeongeuplla avenae sp. nov., alleviates the salt stress of Arabidopsis seedlings.</title>
        <authorList>
            <person name="Jiang L."/>
            <person name="Lee J."/>
        </authorList>
    </citation>
    <scope>NUCLEOTIDE SEQUENCE</scope>
    <source>
        <strain evidence="1">DY_R2A_6</strain>
    </source>
</reference>
<dbReference type="EMBL" id="CP113520">
    <property type="protein sequence ID" value="WAJ30106.1"/>
    <property type="molecule type" value="Genomic_DNA"/>
</dbReference>
<gene>
    <name evidence="1" type="ORF">OXU80_07840</name>
</gene>
<accession>A0ACD4NTA7</accession>